<evidence type="ECO:0000313" key="17">
    <source>
        <dbReference type="RefSeq" id="XP_032818897.1"/>
    </source>
</evidence>
<evidence type="ECO:0000313" key="19">
    <source>
        <dbReference type="RefSeq" id="XP_032818899.1"/>
    </source>
</evidence>
<keyword evidence="4" id="KW-0677">Repeat</keyword>
<keyword evidence="8" id="KW-0238">DNA-binding</keyword>
<evidence type="ECO:0000259" key="13">
    <source>
        <dbReference type="PROSITE" id="PS50097"/>
    </source>
</evidence>
<dbReference type="Gene3D" id="3.30.160.60">
    <property type="entry name" value="Classic Zinc Finger"/>
    <property type="match status" value="9"/>
</dbReference>
<feature type="domain" description="C2H2-type" evidence="14">
    <location>
        <begin position="538"/>
        <end position="565"/>
    </location>
</feature>
<dbReference type="InterPro" id="IPR036236">
    <property type="entry name" value="Znf_C2H2_sf"/>
</dbReference>
<organism evidence="15 19">
    <name type="scientific">Petromyzon marinus</name>
    <name type="common">Sea lamprey</name>
    <dbReference type="NCBI Taxonomy" id="7757"/>
    <lineage>
        <taxon>Eukaryota</taxon>
        <taxon>Metazoa</taxon>
        <taxon>Chordata</taxon>
        <taxon>Craniata</taxon>
        <taxon>Vertebrata</taxon>
        <taxon>Cyclostomata</taxon>
        <taxon>Hyperoartia</taxon>
        <taxon>Petromyzontiformes</taxon>
        <taxon>Petromyzontidae</taxon>
        <taxon>Petromyzon</taxon>
    </lineage>
</organism>
<evidence type="ECO:0000256" key="4">
    <source>
        <dbReference type="ARBA" id="ARBA00022737"/>
    </source>
</evidence>
<feature type="domain" description="C2H2-type" evidence="14">
    <location>
        <begin position="454"/>
        <end position="481"/>
    </location>
</feature>
<evidence type="ECO:0000256" key="9">
    <source>
        <dbReference type="ARBA" id="ARBA00023163"/>
    </source>
</evidence>
<feature type="domain" description="C2H2-type" evidence="14">
    <location>
        <begin position="482"/>
        <end position="509"/>
    </location>
</feature>
<evidence type="ECO:0000256" key="3">
    <source>
        <dbReference type="ARBA" id="ARBA00022723"/>
    </source>
</evidence>
<dbReference type="PANTHER" id="PTHR24399">
    <property type="entry name" value="ZINC FINGER AND BTB DOMAIN-CONTAINING"/>
    <property type="match status" value="1"/>
</dbReference>
<proteinExistence type="inferred from homology"/>
<dbReference type="RefSeq" id="XP_032818897.1">
    <property type="nucleotide sequence ID" value="XM_032963006.1"/>
</dbReference>
<dbReference type="GO" id="GO:0001227">
    <property type="term" value="F:DNA-binding transcription repressor activity, RNA polymerase II-specific"/>
    <property type="evidence" value="ECO:0007669"/>
    <property type="project" value="TreeGrafter"/>
</dbReference>
<dbReference type="AlphaFoldDB" id="A0AAJ7X2B0"/>
<dbReference type="FunFam" id="3.30.160.60:FF:000145">
    <property type="entry name" value="Zinc finger protein 574"/>
    <property type="match status" value="1"/>
</dbReference>
<keyword evidence="15" id="KW-1185">Reference proteome</keyword>
<dbReference type="RefSeq" id="XP_032818900.1">
    <property type="nucleotide sequence ID" value="XM_032963009.1"/>
</dbReference>
<dbReference type="FunFam" id="3.30.160.60:FF:003287">
    <property type="entry name" value="Zgc:113343"/>
    <property type="match status" value="1"/>
</dbReference>
<feature type="domain" description="C2H2-type" evidence="14">
    <location>
        <begin position="336"/>
        <end position="364"/>
    </location>
</feature>
<dbReference type="FunFam" id="3.30.160.60:FF:001818">
    <property type="entry name" value="GDNF-inducible zinc finger protein 1 isoform X1"/>
    <property type="match status" value="1"/>
</dbReference>
<evidence type="ECO:0000259" key="14">
    <source>
        <dbReference type="PROSITE" id="PS50157"/>
    </source>
</evidence>
<feature type="domain" description="C2H2-type" evidence="14">
    <location>
        <begin position="510"/>
        <end position="537"/>
    </location>
</feature>
<comment type="similarity">
    <text evidence="2">Belongs to the krueppel C2H2-type zinc-finger protein family.</text>
</comment>
<evidence type="ECO:0000256" key="6">
    <source>
        <dbReference type="ARBA" id="ARBA00022833"/>
    </source>
</evidence>
<dbReference type="RefSeq" id="XP_032818896.1">
    <property type="nucleotide sequence ID" value="XM_032963005.1"/>
</dbReference>
<gene>
    <name evidence="16 17 18 19 20" type="primary">LOC116947365</name>
</gene>
<evidence type="ECO:0000256" key="10">
    <source>
        <dbReference type="ARBA" id="ARBA00023242"/>
    </source>
</evidence>
<feature type="compositionally biased region" description="Acidic residues" evidence="12">
    <location>
        <begin position="284"/>
        <end position="303"/>
    </location>
</feature>
<dbReference type="FunFam" id="3.30.160.60:FF:000701">
    <property type="entry name" value="Zinc finger and BTB domain containing 40"/>
    <property type="match status" value="1"/>
</dbReference>
<keyword evidence="7" id="KW-0805">Transcription regulation</keyword>
<accession>A0AAJ7X2B0</accession>
<dbReference type="FunFam" id="3.30.160.60:FF:000709">
    <property type="entry name" value="GDNF-inducible zinc finger protein 1"/>
    <property type="match status" value="1"/>
</dbReference>
<dbReference type="GO" id="GO:0000978">
    <property type="term" value="F:RNA polymerase II cis-regulatory region sequence-specific DNA binding"/>
    <property type="evidence" value="ECO:0007669"/>
    <property type="project" value="TreeGrafter"/>
</dbReference>
<evidence type="ECO:0000256" key="2">
    <source>
        <dbReference type="ARBA" id="ARBA00006991"/>
    </source>
</evidence>
<dbReference type="InterPro" id="IPR013087">
    <property type="entry name" value="Znf_C2H2_type"/>
</dbReference>
<evidence type="ECO:0000313" key="15">
    <source>
        <dbReference type="Proteomes" id="UP001318040"/>
    </source>
</evidence>
<name>A0AAJ7X2B0_PETMA</name>
<keyword evidence="6" id="KW-0862">Zinc</keyword>
<dbReference type="PANTHER" id="PTHR24399:SF23">
    <property type="entry name" value="C2H2-TYPE DOMAIN-CONTAINING PROTEIN"/>
    <property type="match status" value="1"/>
</dbReference>
<dbReference type="InterPro" id="IPR000210">
    <property type="entry name" value="BTB/POZ_dom"/>
</dbReference>
<protein>
    <submittedName>
        <fullName evidence="16 17">GDNF-inducible zinc finger protein 1-like</fullName>
    </submittedName>
</protein>
<feature type="domain" description="C2H2-type" evidence="14">
    <location>
        <begin position="426"/>
        <end position="453"/>
    </location>
</feature>
<dbReference type="KEGG" id="pmrn:116947365"/>
<dbReference type="FunFam" id="3.30.160.60:FF:000322">
    <property type="entry name" value="GDNF-inducible zinc finger protein 1"/>
    <property type="match status" value="1"/>
</dbReference>
<dbReference type="SUPFAM" id="SSF54695">
    <property type="entry name" value="POZ domain"/>
    <property type="match status" value="1"/>
</dbReference>
<evidence type="ECO:0000313" key="18">
    <source>
        <dbReference type="RefSeq" id="XP_032818898.1"/>
    </source>
</evidence>
<dbReference type="Pfam" id="PF00651">
    <property type="entry name" value="BTB"/>
    <property type="match status" value="1"/>
</dbReference>
<evidence type="ECO:0000256" key="5">
    <source>
        <dbReference type="ARBA" id="ARBA00022771"/>
    </source>
</evidence>
<evidence type="ECO:0000256" key="11">
    <source>
        <dbReference type="PROSITE-ProRule" id="PRU00042"/>
    </source>
</evidence>
<dbReference type="SUPFAM" id="SSF57667">
    <property type="entry name" value="beta-beta-alpha zinc fingers"/>
    <property type="match status" value="5"/>
</dbReference>
<sequence>MASGAATAVLEGPAMASTVLRGLNELRIHSHLCDLTVQAEETCFPAHRAVLASASTYFYSILLPVNVLTTTEAGGVADEEVESKGVSPTCNVKLHDAAAADLAAFLEFVYTGRVEVCFEQVGRLLSLSGLMQCAELAEACLRAGVGPLGNAQHHSPEDSGNRQLELAEAGASSLEILSFQVGSSVMEGNSSDQIGLRLKKDTGKALTEPNVRSNRLMARAMKAAEAALAKKTRVKQGGSKMATELPVHLPQGALKQQEAAPAVAVELKGAMKCVTKHESTTDAGTEEDCTSTGEEPCEAEEDASDFEISIDGKKIKRGKKTEQEGSDAGQCAGKVIECTNCDKEFQYEKSYMKHALQAHGMEPDIVYCCRECGQTFTNRCNLRAHLRHVHNEDRQFVCGICGKRFKRKKDVRRHTIQVHEGGAERHTCPECGKGLSSRTALRLHERTHTGDRPYHCTECAARFSQVSSLKVHQRTHTGEKPFVCEDCGARFTQNHMLIYHKRIHTGERPFMCETCGKSFASKEYLKHHNRIHSGSKPFLCNVCGRAFAQRNSLYQHAKIHTGERPYCCDMCGKQFTQLNALNRHHRIHTGEKPYMCNFCGRTFTDKSTLRRHTLVHDKNAPWQTFLMVVDSKDKISGRVLRSNSTDGGLEILTPLAGEDAGTQCSEHTSPAQLGVPKSEESVYIETIATAMSGDDGQRDDCSTWQIVTVVGTDGESLPIEPMQTNVVTETEPPTEARILEVTATGQVTAVPDAGSAAIPIIQVMDMAVLQGSGTEVINQSLHN</sequence>
<dbReference type="Proteomes" id="UP001318040">
    <property type="component" value="Chromosome 29"/>
</dbReference>
<dbReference type="InterPro" id="IPR011333">
    <property type="entry name" value="SKP1/BTB/POZ_sf"/>
</dbReference>
<dbReference type="FunFam" id="3.30.160.60:FF:003027">
    <property type="entry name" value="GDNF-inducible zinc finger protein 1"/>
    <property type="match status" value="1"/>
</dbReference>
<dbReference type="GO" id="GO:0005654">
    <property type="term" value="C:nucleoplasm"/>
    <property type="evidence" value="ECO:0007669"/>
    <property type="project" value="TreeGrafter"/>
</dbReference>
<evidence type="ECO:0000313" key="20">
    <source>
        <dbReference type="RefSeq" id="XP_032818900.1"/>
    </source>
</evidence>
<evidence type="ECO:0000256" key="8">
    <source>
        <dbReference type="ARBA" id="ARBA00023125"/>
    </source>
</evidence>
<dbReference type="RefSeq" id="XP_032818898.1">
    <property type="nucleotide sequence ID" value="XM_032963007.1"/>
</dbReference>
<evidence type="ECO:0000256" key="1">
    <source>
        <dbReference type="ARBA" id="ARBA00004123"/>
    </source>
</evidence>
<keyword evidence="5 11" id="KW-0863">Zinc-finger</keyword>
<evidence type="ECO:0000313" key="16">
    <source>
        <dbReference type="RefSeq" id="XP_032818896.1"/>
    </source>
</evidence>
<keyword evidence="10" id="KW-0539">Nucleus</keyword>
<evidence type="ECO:0000256" key="12">
    <source>
        <dbReference type="SAM" id="MobiDB-lite"/>
    </source>
</evidence>
<dbReference type="PROSITE" id="PS00028">
    <property type="entry name" value="ZINC_FINGER_C2H2_1"/>
    <property type="match status" value="9"/>
</dbReference>
<dbReference type="GeneID" id="116947365"/>
<dbReference type="SMART" id="SM00225">
    <property type="entry name" value="BTB"/>
    <property type="match status" value="1"/>
</dbReference>
<feature type="domain" description="BTB" evidence="13">
    <location>
        <begin position="33"/>
        <end position="118"/>
    </location>
</feature>
<dbReference type="SMART" id="SM00355">
    <property type="entry name" value="ZnF_C2H2"/>
    <property type="match status" value="10"/>
</dbReference>
<keyword evidence="9" id="KW-0804">Transcription</keyword>
<dbReference type="Pfam" id="PF00096">
    <property type="entry name" value="zf-C2H2"/>
    <property type="match status" value="8"/>
</dbReference>
<dbReference type="Gene3D" id="3.30.710.10">
    <property type="entry name" value="Potassium Channel Kv1.1, Chain A"/>
    <property type="match status" value="1"/>
</dbReference>
<evidence type="ECO:0000256" key="7">
    <source>
        <dbReference type="ARBA" id="ARBA00023015"/>
    </source>
</evidence>
<feature type="region of interest" description="Disordered" evidence="12">
    <location>
        <begin position="278"/>
        <end position="303"/>
    </location>
</feature>
<dbReference type="PROSITE" id="PS50097">
    <property type="entry name" value="BTB"/>
    <property type="match status" value="1"/>
</dbReference>
<dbReference type="RefSeq" id="XP_032818899.1">
    <property type="nucleotide sequence ID" value="XM_032963008.1"/>
</dbReference>
<dbReference type="PROSITE" id="PS50157">
    <property type="entry name" value="ZINC_FINGER_C2H2_2"/>
    <property type="match status" value="10"/>
</dbReference>
<feature type="domain" description="C2H2-type" evidence="14">
    <location>
        <begin position="594"/>
        <end position="621"/>
    </location>
</feature>
<reference evidence="16 17" key="1">
    <citation type="submission" date="2025-04" db="UniProtKB">
        <authorList>
            <consortium name="RefSeq"/>
        </authorList>
    </citation>
    <scope>IDENTIFICATION</scope>
    <source>
        <tissue evidence="16 17">Sperm</tissue>
    </source>
</reference>
<dbReference type="FunFam" id="3.30.160.60:FF:002343">
    <property type="entry name" value="Zinc finger protein 33A"/>
    <property type="match status" value="1"/>
</dbReference>
<keyword evidence="3" id="KW-0479">Metal-binding</keyword>
<dbReference type="GO" id="GO:0008270">
    <property type="term" value="F:zinc ion binding"/>
    <property type="evidence" value="ECO:0007669"/>
    <property type="project" value="UniProtKB-KW"/>
</dbReference>
<feature type="domain" description="C2H2-type" evidence="14">
    <location>
        <begin position="367"/>
        <end position="395"/>
    </location>
</feature>
<comment type="subcellular location">
    <subcellularLocation>
        <location evidence="1">Nucleus</location>
    </subcellularLocation>
</comment>
<feature type="domain" description="C2H2-type" evidence="14">
    <location>
        <begin position="396"/>
        <end position="424"/>
    </location>
</feature>
<feature type="domain" description="C2H2-type" evidence="14">
    <location>
        <begin position="566"/>
        <end position="593"/>
    </location>
</feature>